<dbReference type="AlphaFoldDB" id="M5G1N0"/>
<reference evidence="1 2" key="1">
    <citation type="journal article" date="2012" name="Science">
        <title>The Paleozoic origin of enzymatic lignin decomposition reconstructed from 31 fungal genomes.</title>
        <authorList>
            <person name="Floudas D."/>
            <person name="Binder M."/>
            <person name="Riley R."/>
            <person name="Barry K."/>
            <person name="Blanchette R.A."/>
            <person name="Henrissat B."/>
            <person name="Martinez A.T."/>
            <person name="Otillar R."/>
            <person name="Spatafora J.W."/>
            <person name="Yadav J.S."/>
            <person name="Aerts A."/>
            <person name="Benoit I."/>
            <person name="Boyd A."/>
            <person name="Carlson A."/>
            <person name="Copeland A."/>
            <person name="Coutinho P.M."/>
            <person name="de Vries R.P."/>
            <person name="Ferreira P."/>
            <person name="Findley K."/>
            <person name="Foster B."/>
            <person name="Gaskell J."/>
            <person name="Glotzer D."/>
            <person name="Gorecki P."/>
            <person name="Heitman J."/>
            <person name="Hesse C."/>
            <person name="Hori C."/>
            <person name="Igarashi K."/>
            <person name="Jurgens J.A."/>
            <person name="Kallen N."/>
            <person name="Kersten P."/>
            <person name="Kohler A."/>
            <person name="Kuees U."/>
            <person name="Kumar T.K.A."/>
            <person name="Kuo A."/>
            <person name="LaButti K."/>
            <person name="Larrondo L.F."/>
            <person name="Lindquist E."/>
            <person name="Ling A."/>
            <person name="Lombard V."/>
            <person name="Lucas S."/>
            <person name="Lundell T."/>
            <person name="Martin R."/>
            <person name="McLaughlin D.J."/>
            <person name="Morgenstern I."/>
            <person name="Morin E."/>
            <person name="Murat C."/>
            <person name="Nagy L.G."/>
            <person name="Nolan M."/>
            <person name="Ohm R.A."/>
            <person name="Patyshakuliyeva A."/>
            <person name="Rokas A."/>
            <person name="Ruiz-Duenas F.J."/>
            <person name="Sabat G."/>
            <person name="Salamov A."/>
            <person name="Samejima M."/>
            <person name="Schmutz J."/>
            <person name="Slot J.C."/>
            <person name="St John F."/>
            <person name="Stenlid J."/>
            <person name="Sun H."/>
            <person name="Sun S."/>
            <person name="Syed K."/>
            <person name="Tsang A."/>
            <person name="Wiebenga A."/>
            <person name="Young D."/>
            <person name="Pisabarro A."/>
            <person name="Eastwood D.C."/>
            <person name="Martin F."/>
            <person name="Cullen D."/>
            <person name="Grigoriev I.V."/>
            <person name="Hibbett D.S."/>
        </authorList>
    </citation>
    <scope>NUCLEOTIDE SEQUENCE [LARGE SCALE GENOMIC DNA]</scope>
    <source>
        <strain evidence="1 2">DJM-731 SS1</strain>
    </source>
</reference>
<protein>
    <submittedName>
        <fullName evidence="1">Uncharacterized protein</fullName>
    </submittedName>
</protein>
<keyword evidence="2" id="KW-1185">Reference proteome</keyword>
<accession>M5G1N0</accession>
<dbReference type="EMBL" id="JH795862">
    <property type="protein sequence ID" value="EJU02120.1"/>
    <property type="molecule type" value="Genomic_DNA"/>
</dbReference>
<sequence length="587" mass="65217">MPDELINLARQLLQTDGMVVQPAFRSYVQGLVGMLRTDTIPPETIYRFVLRNCYRKLGERLRTVNRPFKPSIVHLLRDWWLKQSASIADNDALVPSYPVRLSGSILTCVSYLLTNEVKLDGRPVNWATLLEDASLAPHASSAARGTFSKNNAHVWAAFLSYHLACITAALNALESHDNKLAGGVQRSRKMKVFTTSTTHALPPQQLDNLSVSLEVLSHFFYGDVSSMASFPMSLPTVIQTLFSDVDFGLADFLVLETPSSAVLLPSDDDTFLDDDRQNQVEDTMSVRADAEGDESTVQYAGTALKWSLINLCGFFLATQDVACYFRSPTSSPMHPWNPNIIVITGTQTPSLVLSLSELSAIREWLNSLPFQDRTFNKLKHDRFFQNAPTTGIHYHFHCESILMALMHQAKDPAEICSGTTCDHEDARCHLFREAQGVLGLWGSLSRAIPIAVCPKKACAHCAFTALYGHQHYVNTDGSHGIGFRTKLFGLHQDAERRFATLLLHSLLYPDDVPKTNESSPNKSLAGATPPTASEKLMNMYGAAKSLARLSQNQETDDEDMDTPTWPVPVRRRLFADQIKDSVTSDHT</sequence>
<name>M5G1N0_DACPD</name>
<evidence type="ECO:0000313" key="2">
    <source>
        <dbReference type="Proteomes" id="UP000030653"/>
    </source>
</evidence>
<evidence type="ECO:0000313" key="1">
    <source>
        <dbReference type="EMBL" id="EJU02120.1"/>
    </source>
</evidence>
<proteinExistence type="predicted"/>
<dbReference type="HOGENOM" id="CLU_464614_0_0_1"/>
<dbReference type="OrthoDB" id="3414053at2759"/>
<gene>
    <name evidence="1" type="ORF">DACRYDRAFT_15519</name>
</gene>
<organism evidence="1 2">
    <name type="scientific">Dacryopinax primogenitus (strain DJM 731)</name>
    <name type="common">Brown rot fungus</name>
    <dbReference type="NCBI Taxonomy" id="1858805"/>
    <lineage>
        <taxon>Eukaryota</taxon>
        <taxon>Fungi</taxon>
        <taxon>Dikarya</taxon>
        <taxon>Basidiomycota</taxon>
        <taxon>Agaricomycotina</taxon>
        <taxon>Dacrymycetes</taxon>
        <taxon>Dacrymycetales</taxon>
        <taxon>Dacrymycetaceae</taxon>
        <taxon>Dacryopinax</taxon>
    </lineage>
</organism>
<dbReference type="GeneID" id="63686177"/>
<dbReference type="Proteomes" id="UP000030653">
    <property type="component" value="Unassembled WGS sequence"/>
</dbReference>
<dbReference type="RefSeq" id="XP_040629017.1">
    <property type="nucleotide sequence ID" value="XM_040771115.1"/>
</dbReference>